<feature type="transmembrane region" description="Helical" evidence="9">
    <location>
        <begin position="403"/>
        <end position="422"/>
    </location>
</feature>
<comment type="caution">
    <text evidence="11">The sequence shown here is derived from an EMBL/GenBank/DDBJ whole genome shotgun (WGS) entry which is preliminary data.</text>
</comment>
<dbReference type="SMART" id="SM00261">
    <property type="entry name" value="FU"/>
    <property type="match status" value="2"/>
</dbReference>
<proteinExistence type="inferred from homology"/>
<keyword evidence="6 7" id="KW-1015">Disulfide bond</keyword>
<dbReference type="PROSITE" id="PS01248">
    <property type="entry name" value="EGF_LAM_1"/>
    <property type="match status" value="1"/>
</dbReference>
<keyword evidence="4" id="KW-0677">Repeat</keyword>
<evidence type="ECO:0000256" key="7">
    <source>
        <dbReference type="PROSITE-ProRule" id="PRU00076"/>
    </source>
</evidence>
<protein>
    <recommendedName>
        <fullName evidence="10">EGF-like domain-containing protein</fullName>
    </recommendedName>
</protein>
<keyword evidence="5" id="KW-0106">Calcium</keyword>
<name>A0AAE0TDB9_9BIVA</name>
<keyword evidence="9" id="KW-1133">Transmembrane helix</keyword>
<evidence type="ECO:0000256" key="9">
    <source>
        <dbReference type="SAM" id="Phobius"/>
    </source>
</evidence>
<keyword evidence="2 7" id="KW-0245">EGF-like domain</keyword>
<dbReference type="InterPro" id="IPR018097">
    <property type="entry name" value="EGF_Ca-bd_CS"/>
</dbReference>
<keyword evidence="3" id="KW-0732">Signal</keyword>
<feature type="domain" description="EGF-like" evidence="10">
    <location>
        <begin position="315"/>
        <end position="354"/>
    </location>
</feature>
<keyword evidence="12" id="KW-1185">Reference proteome</keyword>
<feature type="transmembrane region" description="Helical" evidence="9">
    <location>
        <begin position="428"/>
        <end position="446"/>
    </location>
</feature>
<dbReference type="InterPro" id="IPR052235">
    <property type="entry name" value="Nephronectin_domain"/>
</dbReference>
<evidence type="ECO:0000256" key="6">
    <source>
        <dbReference type="ARBA" id="ARBA00023157"/>
    </source>
</evidence>
<dbReference type="InterPro" id="IPR049883">
    <property type="entry name" value="NOTCH1_EGF-like"/>
</dbReference>
<feature type="compositionally biased region" description="Low complexity" evidence="8">
    <location>
        <begin position="363"/>
        <end position="386"/>
    </location>
</feature>
<dbReference type="InterPro" id="IPR000152">
    <property type="entry name" value="EGF-type_Asp/Asn_hydroxyl_site"/>
</dbReference>
<dbReference type="Pfam" id="PF11938">
    <property type="entry name" value="DUF3456"/>
    <property type="match status" value="1"/>
</dbReference>
<evidence type="ECO:0000256" key="3">
    <source>
        <dbReference type="ARBA" id="ARBA00022729"/>
    </source>
</evidence>
<dbReference type="InterPro" id="IPR021852">
    <property type="entry name" value="DUF3456"/>
</dbReference>
<dbReference type="FunFam" id="2.10.25.10:FF:000038">
    <property type="entry name" value="Fibrillin 2"/>
    <property type="match status" value="1"/>
</dbReference>
<comment type="caution">
    <text evidence="7">Lacks conserved residue(s) required for the propagation of feature annotation.</text>
</comment>
<evidence type="ECO:0000256" key="5">
    <source>
        <dbReference type="ARBA" id="ARBA00022837"/>
    </source>
</evidence>
<dbReference type="InterPro" id="IPR000742">
    <property type="entry name" value="EGF"/>
</dbReference>
<dbReference type="Gene3D" id="2.10.220.10">
    <property type="entry name" value="Hormone Receptor, Insulin-like Growth Factor Receptor 1, Chain A, domain 2"/>
    <property type="match status" value="1"/>
</dbReference>
<reference evidence="11" key="1">
    <citation type="journal article" date="2021" name="Genome Biol. Evol.">
        <title>A High-Quality Reference Genome for a Parasitic Bivalve with Doubly Uniparental Inheritance (Bivalvia: Unionida).</title>
        <authorList>
            <person name="Smith C.H."/>
        </authorList>
    </citation>
    <scope>NUCLEOTIDE SEQUENCE</scope>
    <source>
        <strain evidence="11">CHS0354</strain>
    </source>
</reference>
<evidence type="ECO:0000313" key="12">
    <source>
        <dbReference type="Proteomes" id="UP001195483"/>
    </source>
</evidence>
<dbReference type="InterPro" id="IPR002049">
    <property type="entry name" value="LE_dom"/>
</dbReference>
<dbReference type="Pfam" id="PF07645">
    <property type="entry name" value="EGF_CA"/>
    <property type="match status" value="1"/>
</dbReference>
<evidence type="ECO:0000313" key="11">
    <source>
        <dbReference type="EMBL" id="KAK3608315.1"/>
    </source>
</evidence>
<dbReference type="CDD" id="cd00064">
    <property type="entry name" value="FU"/>
    <property type="match status" value="1"/>
</dbReference>
<feature type="domain" description="EGF-like" evidence="10">
    <location>
        <begin position="161"/>
        <end position="203"/>
    </location>
</feature>
<dbReference type="GO" id="GO:0005509">
    <property type="term" value="F:calcium ion binding"/>
    <property type="evidence" value="ECO:0007669"/>
    <property type="project" value="InterPro"/>
</dbReference>
<comment type="similarity">
    <text evidence="1">Belongs to the CRELD family.</text>
</comment>
<dbReference type="SMART" id="SM00181">
    <property type="entry name" value="EGF"/>
    <property type="match status" value="3"/>
</dbReference>
<feature type="disulfide bond" evidence="7">
    <location>
        <begin position="193"/>
        <end position="202"/>
    </location>
</feature>
<accession>A0AAE0TDB9</accession>
<dbReference type="PROSITE" id="PS50026">
    <property type="entry name" value="EGF_3"/>
    <property type="match status" value="2"/>
</dbReference>
<gene>
    <name evidence="11" type="ORF">CHS0354_030765</name>
</gene>
<evidence type="ECO:0000256" key="2">
    <source>
        <dbReference type="ARBA" id="ARBA00022536"/>
    </source>
</evidence>
<dbReference type="EMBL" id="JAEAOA010001832">
    <property type="protein sequence ID" value="KAK3608315.1"/>
    <property type="molecule type" value="Genomic_DNA"/>
</dbReference>
<dbReference type="PROSITE" id="PS01187">
    <property type="entry name" value="EGF_CA"/>
    <property type="match status" value="2"/>
</dbReference>
<feature type="compositionally biased region" description="Basic and acidic residues" evidence="8">
    <location>
        <begin position="387"/>
        <end position="399"/>
    </location>
</feature>
<dbReference type="SMART" id="SM00179">
    <property type="entry name" value="EGF_CA"/>
    <property type="match status" value="2"/>
</dbReference>
<dbReference type="AlphaFoldDB" id="A0AAE0TDB9"/>
<dbReference type="PANTHER" id="PTHR24050">
    <property type="entry name" value="PA14 DOMAIN-CONTAINING PROTEIN"/>
    <property type="match status" value="1"/>
</dbReference>
<dbReference type="InterPro" id="IPR001881">
    <property type="entry name" value="EGF-like_Ca-bd_dom"/>
</dbReference>
<reference evidence="11" key="2">
    <citation type="journal article" date="2021" name="Genome Biol. Evol.">
        <title>Developing a high-quality reference genome for a parasitic bivalve with doubly uniparental inheritance (Bivalvia: Unionida).</title>
        <authorList>
            <person name="Smith C.H."/>
        </authorList>
    </citation>
    <scope>NUCLEOTIDE SEQUENCE</scope>
    <source>
        <strain evidence="11">CHS0354</strain>
        <tissue evidence="11">Mantle</tissue>
    </source>
</reference>
<evidence type="ECO:0000256" key="1">
    <source>
        <dbReference type="ARBA" id="ARBA00005897"/>
    </source>
</evidence>
<keyword evidence="9" id="KW-0812">Transmembrane</keyword>
<keyword evidence="9" id="KW-0472">Membrane</keyword>
<sequence>MTYKLKYSSILMRSAFVWTDVTNRFLGALSVSRTFTIFWLLLFTKTIDCSTSKCQVCKDIVKEFHEGIRKTSKSNFGGGNTHWEEKSLGSYATSETRLVEIMEGLCEHAEKECHTMVEAHEETIEKYWFAFFAKKKDKDLHLWLCIENIKVCCPENTYGPNCQPCPGDQKNPCKGNGRCDGEGNREGTGKCTCNAGYKGDLCDECTDGYYEESKNQTHTSCKACHESCKSTCWEAGPKGCDECKNGWTHSEEEGCVDVNECEKTPCEENEYCLNNDGSYSCEKCHSACDRCRGYGADNCEECKDGYELKDSLCTDKDECAVESSPCIGSNEICVNTQGSYSCSCQEGFTKENGECILKPKDSPQPSSSSTSSSSTSSSSKPKTSSRTKQENGKKKQRVKKDNVKPGFLELLSALGIFILLGILVQGNLFFISVLCGFFGAFLYWFGSQHDKL</sequence>
<dbReference type="PROSITE" id="PS00010">
    <property type="entry name" value="ASX_HYDROXYL"/>
    <property type="match status" value="1"/>
</dbReference>
<dbReference type="SUPFAM" id="SSF57184">
    <property type="entry name" value="Growth factor receptor domain"/>
    <property type="match status" value="1"/>
</dbReference>
<evidence type="ECO:0000256" key="4">
    <source>
        <dbReference type="ARBA" id="ARBA00022737"/>
    </source>
</evidence>
<evidence type="ECO:0000256" key="8">
    <source>
        <dbReference type="SAM" id="MobiDB-lite"/>
    </source>
</evidence>
<dbReference type="Proteomes" id="UP001195483">
    <property type="component" value="Unassembled WGS sequence"/>
</dbReference>
<reference evidence="11" key="3">
    <citation type="submission" date="2023-05" db="EMBL/GenBank/DDBJ databases">
        <authorList>
            <person name="Smith C.H."/>
        </authorList>
    </citation>
    <scope>NUCLEOTIDE SEQUENCE</scope>
    <source>
        <strain evidence="11">CHS0354</strain>
        <tissue evidence="11">Mantle</tissue>
    </source>
</reference>
<organism evidence="11 12">
    <name type="scientific">Potamilus streckersoni</name>
    <dbReference type="NCBI Taxonomy" id="2493646"/>
    <lineage>
        <taxon>Eukaryota</taxon>
        <taxon>Metazoa</taxon>
        <taxon>Spiralia</taxon>
        <taxon>Lophotrochozoa</taxon>
        <taxon>Mollusca</taxon>
        <taxon>Bivalvia</taxon>
        <taxon>Autobranchia</taxon>
        <taxon>Heteroconchia</taxon>
        <taxon>Palaeoheterodonta</taxon>
        <taxon>Unionida</taxon>
        <taxon>Unionoidea</taxon>
        <taxon>Unionidae</taxon>
        <taxon>Ambleminae</taxon>
        <taxon>Lampsilini</taxon>
        <taxon>Potamilus</taxon>
    </lineage>
</organism>
<feature type="region of interest" description="Disordered" evidence="8">
    <location>
        <begin position="360"/>
        <end position="399"/>
    </location>
</feature>
<dbReference type="PANTHER" id="PTHR24050:SF28">
    <property type="entry name" value="UROMODULIN-LIKE"/>
    <property type="match status" value="1"/>
</dbReference>
<dbReference type="PROSITE" id="PS00022">
    <property type="entry name" value="EGF_1"/>
    <property type="match status" value="1"/>
</dbReference>
<dbReference type="InterPro" id="IPR009030">
    <property type="entry name" value="Growth_fac_rcpt_cys_sf"/>
</dbReference>
<dbReference type="InterPro" id="IPR006212">
    <property type="entry name" value="Furin_repeat"/>
</dbReference>
<dbReference type="Gene3D" id="2.10.25.10">
    <property type="entry name" value="Laminin"/>
    <property type="match status" value="1"/>
</dbReference>
<evidence type="ECO:0000259" key="10">
    <source>
        <dbReference type="PROSITE" id="PS50026"/>
    </source>
</evidence>